<name>A0A835Y8E5_9CHLO</name>
<reference evidence="4" key="1">
    <citation type="journal article" date="2020" name="bioRxiv">
        <title>Comparative genomics of Chlamydomonas.</title>
        <authorList>
            <person name="Craig R.J."/>
            <person name="Hasan A.R."/>
            <person name="Ness R.W."/>
            <person name="Keightley P.D."/>
        </authorList>
    </citation>
    <scope>NUCLEOTIDE SEQUENCE</scope>
    <source>
        <strain evidence="4">CCAP 11/70</strain>
    </source>
</reference>
<dbReference type="GO" id="GO:0047372">
    <property type="term" value="F:monoacylglycerol lipase activity"/>
    <property type="evidence" value="ECO:0007669"/>
    <property type="project" value="TreeGrafter"/>
</dbReference>
<feature type="compositionally biased region" description="Gly residues" evidence="2">
    <location>
        <begin position="588"/>
        <end position="604"/>
    </location>
</feature>
<dbReference type="GO" id="GO:0034338">
    <property type="term" value="F:short-chain carboxylesterase activity"/>
    <property type="evidence" value="ECO:0007669"/>
    <property type="project" value="TreeGrafter"/>
</dbReference>
<dbReference type="AlphaFoldDB" id="A0A835Y8E5"/>
<dbReference type="InterPro" id="IPR000073">
    <property type="entry name" value="AB_hydrolase_1"/>
</dbReference>
<evidence type="ECO:0000259" key="3">
    <source>
        <dbReference type="Pfam" id="PF00561"/>
    </source>
</evidence>
<organism evidence="4 5">
    <name type="scientific">Edaphochlamys debaryana</name>
    <dbReference type="NCBI Taxonomy" id="47281"/>
    <lineage>
        <taxon>Eukaryota</taxon>
        <taxon>Viridiplantae</taxon>
        <taxon>Chlorophyta</taxon>
        <taxon>core chlorophytes</taxon>
        <taxon>Chlorophyceae</taxon>
        <taxon>CS clade</taxon>
        <taxon>Chlamydomonadales</taxon>
        <taxon>Chlamydomonadales incertae sedis</taxon>
        <taxon>Edaphochlamys</taxon>
    </lineage>
</organism>
<feature type="compositionally biased region" description="Gly residues" evidence="2">
    <location>
        <begin position="85"/>
        <end position="97"/>
    </location>
</feature>
<feature type="compositionally biased region" description="Basic residues" evidence="2">
    <location>
        <begin position="167"/>
        <end position="177"/>
    </location>
</feature>
<dbReference type="Gene3D" id="3.40.50.1820">
    <property type="entry name" value="alpha/beta hydrolase"/>
    <property type="match status" value="1"/>
</dbReference>
<feature type="region of interest" description="Disordered" evidence="2">
    <location>
        <begin position="734"/>
        <end position="756"/>
    </location>
</feature>
<feature type="compositionally biased region" description="Pro residues" evidence="2">
    <location>
        <begin position="479"/>
        <end position="494"/>
    </location>
</feature>
<feature type="region of interest" description="Disordered" evidence="2">
    <location>
        <begin position="585"/>
        <end position="677"/>
    </location>
</feature>
<dbReference type="Pfam" id="PF00561">
    <property type="entry name" value="Abhydrolase_1"/>
    <property type="match status" value="1"/>
</dbReference>
<dbReference type="Proteomes" id="UP000612055">
    <property type="component" value="Unassembled WGS sequence"/>
</dbReference>
<feature type="domain" description="AB hydrolase-1" evidence="3">
    <location>
        <begin position="196"/>
        <end position="452"/>
    </location>
</feature>
<evidence type="ECO:0000256" key="2">
    <source>
        <dbReference type="SAM" id="MobiDB-lite"/>
    </source>
</evidence>
<dbReference type="PANTHER" id="PTHR10794:SF63">
    <property type="entry name" value="ALPHA_BETA HYDROLASE 1, ISOFORM A"/>
    <property type="match status" value="1"/>
</dbReference>
<evidence type="ECO:0000256" key="1">
    <source>
        <dbReference type="ARBA" id="ARBA00010884"/>
    </source>
</evidence>
<comment type="caution">
    <text evidence="4">The sequence shown here is derived from an EMBL/GenBank/DDBJ whole genome shotgun (WGS) entry which is preliminary data.</text>
</comment>
<feature type="compositionally biased region" description="Low complexity" evidence="2">
    <location>
        <begin position="495"/>
        <end position="508"/>
    </location>
</feature>
<feature type="region of interest" description="Disordered" evidence="2">
    <location>
        <begin position="167"/>
        <end position="188"/>
    </location>
</feature>
<evidence type="ECO:0000313" key="4">
    <source>
        <dbReference type="EMBL" id="KAG2498167.1"/>
    </source>
</evidence>
<accession>A0A835Y8E5</accession>
<proteinExistence type="inferred from homology"/>
<evidence type="ECO:0000313" key="5">
    <source>
        <dbReference type="Proteomes" id="UP000612055"/>
    </source>
</evidence>
<comment type="similarity">
    <text evidence="1">Belongs to the AB hydrolase superfamily. AB hydrolase 4 family.</text>
</comment>
<gene>
    <name evidence="4" type="ORF">HYH03_003924</name>
</gene>
<feature type="compositionally biased region" description="Gly residues" evidence="2">
    <location>
        <begin position="644"/>
        <end position="658"/>
    </location>
</feature>
<feature type="compositionally biased region" description="Gly residues" evidence="2">
    <location>
        <begin position="519"/>
        <end position="532"/>
    </location>
</feature>
<protein>
    <recommendedName>
        <fullName evidence="3">AB hydrolase-1 domain-containing protein</fullName>
    </recommendedName>
</protein>
<feature type="compositionally biased region" description="Pro residues" evidence="2">
    <location>
        <begin position="99"/>
        <end position="110"/>
    </location>
</feature>
<dbReference type="SUPFAM" id="SSF53474">
    <property type="entry name" value="alpha/beta-Hydrolases"/>
    <property type="match status" value="1"/>
</dbReference>
<dbReference type="InterPro" id="IPR029058">
    <property type="entry name" value="AB_hydrolase_fold"/>
</dbReference>
<feature type="region of interest" description="Disordered" evidence="2">
    <location>
        <begin position="477"/>
        <end position="564"/>
    </location>
</feature>
<feature type="region of interest" description="Disordered" evidence="2">
    <location>
        <begin position="47"/>
        <end position="111"/>
    </location>
</feature>
<feature type="compositionally biased region" description="Low complexity" evidence="2">
    <location>
        <begin position="633"/>
        <end position="643"/>
    </location>
</feature>
<dbReference type="PANTHER" id="PTHR10794">
    <property type="entry name" value="ABHYDROLASE DOMAIN-CONTAINING PROTEIN"/>
    <property type="match status" value="1"/>
</dbReference>
<keyword evidence="5" id="KW-1185">Reference proteome</keyword>
<dbReference type="InterPro" id="IPR050960">
    <property type="entry name" value="AB_hydrolase_4_sf"/>
</dbReference>
<sequence length="756" mass="76570">MLGFMRGLTIHCRYNRQLILAVDGGTLGLDWFDCCDAVTWVPPVPSSSTAHVHVGGAHPTDPHGPQATQPHRGAQGAADTVSGTAGHGPHGPQGGPHGPHLPPHHAPQPPVAGATLAAAAGAAAGAAAAARRGSTGGSDTAHVSVPAAVPPHVLHNQAHAGGPVHPHIHSHSHHTHHHDPYLPQHPAPGSVAPSTPILLVCHGINGGSHEGYVKWVCAAAACRGWRAVVLNYRGCNGLPFTAPRGYAATMSHDVFTAVYSVRSRFPDAPLLAVGYSLGGLKLTKYLAEADAGLHLPPHGLRRLFEGSGLAAAAVVSSPVSMWHTSANLSDPTRVDFMYNLALAYKIREHLAQHREDIMRHTRFDVDAALDSWTMTEIEEKGLPMSFGFANRQQYYEAASSLDYLPAIETPTLLLLAEDDPFLGVVPDAECSRNPNTLLALTKRGGHVAFLQGAWPLGEAYMDEAVLEFFASTLQHLHPPHPAPHAPHPPPPPHGYAPGHGHASGSRPGSGPPSPRTSSGGAGGGVQGQGQGQGQAQAAVQPHRSRPHGRAGRPPPPGLAVAAASGAVPDAARGGVWAAALAAARRSGPGPGEACCGGHGSGQGHAQGQAHGHGPASASSGSGSKPGRQAPSQLAPGARGLGAAASGGSGGGAAGGAAGGPVRKRGGAGGAAGKVRGDDAAAAAAAAAAARAAAAERERAAEILEDRQAATVEILSYLQRQREAEALAEAEAAALAEAQQQAGGGGGGEANPPRSRL</sequence>
<dbReference type="OrthoDB" id="247542at2759"/>
<feature type="compositionally biased region" description="Low complexity" evidence="2">
    <location>
        <begin position="605"/>
        <end position="626"/>
    </location>
</feature>
<dbReference type="EMBL" id="JAEHOE010000011">
    <property type="protein sequence ID" value="KAG2498167.1"/>
    <property type="molecule type" value="Genomic_DNA"/>
</dbReference>